<comment type="caution">
    <text evidence="2">The sequence shown here is derived from an EMBL/GenBank/DDBJ whole genome shotgun (WGS) entry which is preliminary data.</text>
</comment>
<sequence length="66" mass="7295">MSEETIHHQSTMENPARQELPKLGERVPFEPELGSASEMKAVDGKEGVTPEQRANEMVKEKGDSEG</sequence>
<dbReference type="AlphaFoldDB" id="A0A1C7MH70"/>
<gene>
    <name evidence="2" type="ORF">A0H81_03629</name>
</gene>
<feature type="compositionally biased region" description="Basic and acidic residues" evidence="1">
    <location>
        <begin position="40"/>
        <end position="66"/>
    </location>
</feature>
<protein>
    <submittedName>
        <fullName evidence="2">Uncharacterized protein</fullName>
    </submittedName>
</protein>
<evidence type="ECO:0000313" key="3">
    <source>
        <dbReference type="Proteomes" id="UP000092993"/>
    </source>
</evidence>
<name>A0A1C7MH70_GRIFR</name>
<proteinExistence type="predicted"/>
<organism evidence="2 3">
    <name type="scientific">Grifola frondosa</name>
    <name type="common">Maitake</name>
    <name type="synonym">Polyporus frondosus</name>
    <dbReference type="NCBI Taxonomy" id="5627"/>
    <lineage>
        <taxon>Eukaryota</taxon>
        <taxon>Fungi</taxon>
        <taxon>Dikarya</taxon>
        <taxon>Basidiomycota</taxon>
        <taxon>Agaricomycotina</taxon>
        <taxon>Agaricomycetes</taxon>
        <taxon>Polyporales</taxon>
        <taxon>Grifolaceae</taxon>
        <taxon>Grifola</taxon>
    </lineage>
</organism>
<dbReference type="EMBL" id="LUGG01000003">
    <property type="protein sequence ID" value="OBZ76271.1"/>
    <property type="molecule type" value="Genomic_DNA"/>
</dbReference>
<dbReference type="Proteomes" id="UP000092993">
    <property type="component" value="Unassembled WGS sequence"/>
</dbReference>
<feature type="compositionally biased region" description="Basic and acidic residues" evidence="1">
    <location>
        <begin position="19"/>
        <end position="29"/>
    </location>
</feature>
<keyword evidence="3" id="KW-1185">Reference proteome</keyword>
<evidence type="ECO:0000313" key="2">
    <source>
        <dbReference type="EMBL" id="OBZ76271.1"/>
    </source>
</evidence>
<accession>A0A1C7MH70</accession>
<reference evidence="2 3" key="1">
    <citation type="submission" date="2016-03" db="EMBL/GenBank/DDBJ databases">
        <title>Whole genome sequencing of Grifola frondosa 9006-11.</title>
        <authorList>
            <person name="Min B."/>
            <person name="Park H."/>
            <person name="Kim J.-G."/>
            <person name="Cho H."/>
            <person name="Oh Y.-L."/>
            <person name="Kong W.-S."/>
            <person name="Choi I.-G."/>
        </authorList>
    </citation>
    <scope>NUCLEOTIDE SEQUENCE [LARGE SCALE GENOMIC DNA]</scope>
    <source>
        <strain evidence="2 3">9006-11</strain>
    </source>
</reference>
<feature type="region of interest" description="Disordered" evidence="1">
    <location>
        <begin position="1"/>
        <end position="66"/>
    </location>
</feature>
<evidence type="ECO:0000256" key="1">
    <source>
        <dbReference type="SAM" id="MobiDB-lite"/>
    </source>
</evidence>